<evidence type="ECO:0000313" key="2">
    <source>
        <dbReference type="Proteomes" id="UP000189911"/>
    </source>
</evidence>
<name>A0A1G4KKR6_9SACH</name>
<dbReference type="GO" id="GO:0098703">
    <property type="term" value="P:calcium ion import across plasma membrane"/>
    <property type="evidence" value="ECO:0007669"/>
    <property type="project" value="InterPro"/>
</dbReference>
<dbReference type="Proteomes" id="UP000189911">
    <property type="component" value="Chromosome H"/>
</dbReference>
<dbReference type="AlphaFoldDB" id="A0A1G4KKR6"/>
<dbReference type="PANTHER" id="PTHR39142">
    <property type="entry name" value="MID1P"/>
    <property type="match status" value="1"/>
</dbReference>
<dbReference type="Pfam" id="PF12929">
    <property type="entry name" value="Mid1"/>
    <property type="match status" value="1"/>
</dbReference>
<protein>
    <submittedName>
        <fullName evidence="1">LANO_0H01178g1_1</fullName>
    </submittedName>
</protein>
<reference evidence="2" key="1">
    <citation type="submission" date="2016-03" db="EMBL/GenBank/DDBJ databases">
        <authorList>
            <person name="Devillers Hugo."/>
        </authorList>
    </citation>
    <scope>NUCLEOTIDE SEQUENCE [LARGE SCALE GENOMIC DNA]</scope>
</reference>
<gene>
    <name evidence="1" type="ORF">LANO_0H01178G</name>
</gene>
<dbReference type="InterPro" id="IPR024338">
    <property type="entry name" value="MID1/Yam8"/>
</dbReference>
<sequence>MLFLLWFWISAVWASWDVLEWDDSVQSSENNNSSLHARDGALFDSGMIEEWTPVSSTIVVGQRDYFNFQVNSSYSRIKSSSDMMVFLSGNIVNQSRQLFNSTEMQLAVYYAFDESAILNLSEASSLSLFQAGYLGALALLPLSQNDNTTGITNLYLSIGVYNTTSKSLAVASSITQDLFWNYTISVSQYDLVFQWDTRSWIEVVDSDYNSALLVTGNVTETSSGSNYSIYDTGLYDLYLYSSDDINYFDNSLTNSLSAIQNGPYLATSAKNVSIDDGSGIKNSSILAIDKSISVREGSVKEQFHVTGLNSSTTYAVYLTKKISDKMLTLSSAGGVLFSKSTLTTMHDDSCSLIFDLDFCDGVAYSVPTSSLARGNKTAIALMYDNIAESLYANFSKALQIVPCDTEQDALYTPLRSCDDCAEAYRNWLCAVSIPRCTTVETSFYIHRDKTENRNDYLNQEIQPLNDYYEVLPCIDMCHSLVTDCPPDFQFSCPSKSYETDLMYQSYNVFEKGHPFDTCNFVGSSQNLQIVGS</sequence>
<keyword evidence="2" id="KW-1185">Reference proteome</keyword>
<organism evidence="1 2">
    <name type="scientific">Lachancea nothofagi CBS 11611</name>
    <dbReference type="NCBI Taxonomy" id="1266666"/>
    <lineage>
        <taxon>Eukaryota</taxon>
        <taxon>Fungi</taxon>
        <taxon>Dikarya</taxon>
        <taxon>Ascomycota</taxon>
        <taxon>Saccharomycotina</taxon>
        <taxon>Saccharomycetes</taxon>
        <taxon>Saccharomycetales</taxon>
        <taxon>Saccharomycetaceae</taxon>
        <taxon>Lachancea</taxon>
    </lineage>
</organism>
<accession>A0A1G4KKR6</accession>
<dbReference type="OrthoDB" id="5405745at2759"/>
<dbReference type="PANTHER" id="PTHR39142:SF1">
    <property type="entry name" value="AEL197CP"/>
    <property type="match status" value="1"/>
</dbReference>
<dbReference type="GO" id="GO:0005262">
    <property type="term" value="F:calcium channel activity"/>
    <property type="evidence" value="ECO:0007669"/>
    <property type="project" value="InterPro"/>
</dbReference>
<evidence type="ECO:0000313" key="1">
    <source>
        <dbReference type="EMBL" id="SCV05151.1"/>
    </source>
</evidence>
<proteinExistence type="predicted"/>
<dbReference type="EMBL" id="LT598447">
    <property type="protein sequence ID" value="SCV05151.1"/>
    <property type="molecule type" value="Genomic_DNA"/>
</dbReference>